<evidence type="ECO:0000259" key="8">
    <source>
        <dbReference type="SMART" id="SM00607"/>
    </source>
</evidence>
<evidence type="ECO:0000313" key="10">
    <source>
        <dbReference type="Proteomes" id="UP001516023"/>
    </source>
</evidence>
<comment type="similarity">
    <text evidence="2">Belongs to the fucolectin family.</text>
</comment>
<comment type="caution">
    <text evidence="9">The sequence shown here is derived from an EMBL/GenBank/DDBJ whole genome shotgun (WGS) entry which is preliminary data.</text>
</comment>
<evidence type="ECO:0000256" key="4">
    <source>
        <dbReference type="ARBA" id="ARBA00022723"/>
    </source>
</evidence>
<proteinExistence type="inferred from homology"/>
<dbReference type="SUPFAM" id="SSF49785">
    <property type="entry name" value="Galactose-binding domain-like"/>
    <property type="match status" value="1"/>
</dbReference>
<dbReference type="InterPro" id="IPR008979">
    <property type="entry name" value="Galactose-bd-like_sf"/>
</dbReference>
<keyword evidence="10" id="KW-1185">Reference proteome</keyword>
<evidence type="ECO:0000313" key="9">
    <source>
        <dbReference type="EMBL" id="KAL3794650.1"/>
    </source>
</evidence>
<comment type="subunit">
    <text evidence="3">Homotrimer.</text>
</comment>
<dbReference type="PANTHER" id="PTHR45713:SF6">
    <property type="entry name" value="F5_8 TYPE C DOMAIN-CONTAINING PROTEIN"/>
    <property type="match status" value="1"/>
</dbReference>
<dbReference type="InterPro" id="IPR051941">
    <property type="entry name" value="BG_Antigen-Binding_Lectin"/>
</dbReference>
<keyword evidence="6" id="KW-0106">Calcium</keyword>
<keyword evidence="7" id="KW-1015">Disulfide bond</keyword>
<sequence>MQLKKGGQYDEGRYWIKKIKLESTTGAPIQIFDLIVHEDVDRDDVYNNRKVYAQDNFALGRPVTQSSTFRGKFHASQAVDGNINSTFSHTASDDKSAWLEVDLTAPIAVRKVEIHNRWCGSPADPKACLCRLSDAKIILYDEENDAVFKYSLGDTCNKQVIHAFENIIPDHPWDMCDDDSDCNPFSQTVCTEYTSRKYKYCAAPPKQITEVQEWAEMSNLQEVDSSKKDIPLACDVARYNLGLYAFANQTSHFVLGATMMPSNEEEDVVAGCPPALAFASLAGRKVIFLSPTAEEDVHLLSDFNVQALGSAELKDILDAEHKAEAIDDSKYDLTANTCVHYAAKIWRGLDIEETRDLADFIITNLLKDGSSLEYAKQNAKYDGRRALTSYLMEGDEVGFGEYVKDTVYSQLYINP</sequence>
<gene>
    <name evidence="9" type="ORF">HJC23_010078</name>
</gene>
<keyword evidence="5" id="KW-0430">Lectin</keyword>
<dbReference type="GO" id="GO:0010185">
    <property type="term" value="P:regulation of cellular defense response"/>
    <property type="evidence" value="ECO:0007669"/>
    <property type="project" value="UniProtKB-ARBA"/>
</dbReference>
<dbReference type="PANTHER" id="PTHR45713">
    <property type="entry name" value="FTP DOMAIN-CONTAINING PROTEIN"/>
    <property type="match status" value="1"/>
</dbReference>
<evidence type="ECO:0000256" key="6">
    <source>
        <dbReference type="ARBA" id="ARBA00022837"/>
    </source>
</evidence>
<dbReference type="Pfam" id="PF22633">
    <property type="entry name" value="F5_F8_type_C_2"/>
    <property type="match status" value="1"/>
</dbReference>
<dbReference type="Proteomes" id="UP001516023">
    <property type="component" value="Unassembled WGS sequence"/>
</dbReference>
<dbReference type="GO" id="GO:0042806">
    <property type="term" value="F:fucose binding"/>
    <property type="evidence" value="ECO:0007669"/>
    <property type="project" value="UniProtKB-ARBA"/>
</dbReference>
<name>A0ABD3Q383_9STRA</name>
<evidence type="ECO:0000256" key="2">
    <source>
        <dbReference type="ARBA" id="ARBA00010147"/>
    </source>
</evidence>
<reference evidence="9 10" key="1">
    <citation type="journal article" date="2020" name="G3 (Bethesda)">
        <title>Improved Reference Genome for Cyclotella cryptica CCMP332, a Model for Cell Wall Morphogenesis, Salinity Adaptation, and Lipid Production in Diatoms (Bacillariophyta).</title>
        <authorList>
            <person name="Roberts W.R."/>
            <person name="Downey K.M."/>
            <person name="Ruck E.C."/>
            <person name="Traller J.C."/>
            <person name="Alverson A.J."/>
        </authorList>
    </citation>
    <scope>NUCLEOTIDE SEQUENCE [LARGE SCALE GENOMIC DNA]</scope>
    <source>
        <strain evidence="9 10">CCMP332</strain>
    </source>
</reference>
<evidence type="ECO:0000256" key="7">
    <source>
        <dbReference type="ARBA" id="ARBA00023157"/>
    </source>
</evidence>
<dbReference type="AlphaFoldDB" id="A0ABD3Q383"/>
<dbReference type="InterPro" id="IPR006585">
    <property type="entry name" value="FTP1"/>
</dbReference>
<feature type="domain" description="Fucolectin tachylectin-4 pentraxin-1" evidence="8">
    <location>
        <begin position="54"/>
        <end position="186"/>
    </location>
</feature>
<dbReference type="GO" id="GO:0046872">
    <property type="term" value="F:metal ion binding"/>
    <property type="evidence" value="ECO:0007669"/>
    <property type="project" value="UniProtKB-KW"/>
</dbReference>
<dbReference type="GO" id="GO:0001868">
    <property type="term" value="P:regulation of complement activation, lectin pathway"/>
    <property type="evidence" value="ECO:0007669"/>
    <property type="project" value="UniProtKB-ARBA"/>
</dbReference>
<evidence type="ECO:0000256" key="3">
    <source>
        <dbReference type="ARBA" id="ARBA00011233"/>
    </source>
</evidence>
<dbReference type="SMART" id="SM00607">
    <property type="entry name" value="FTP"/>
    <property type="match status" value="1"/>
</dbReference>
<accession>A0ABD3Q383</accession>
<dbReference type="EMBL" id="JABMIG020000078">
    <property type="protein sequence ID" value="KAL3794650.1"/>
    <property type="molecule type" value="Genomic_DNA"/>
</dbReference>
<evidence type="ECO:0000256" key="5">
    <source>
        <dbReference type="ARBA" id="ARBA00022734"/>
    </source>
</evidence>
<protein>
    <recommendedName>
        <fullName evidence="8">Fucolectin tachylectin-4 pentraxin-1 domain-containing protein</fullName>
    </recommendedName>
</protein>
<dbReference type="Gene3D" id="2.60.120.260">
    <property type="entry name" value="Galactose-binding domain-like"/>
    <property type="match status" value="1"/>
</dbReference>
<evidence type="ECO:0000256" key="1">
    <source>
        <dbReference type="ARBA" id="ARBA00002219"/>
    </source>
</evidence>
<organism evidence="9 10">
    <name type="scientific">Cyclotella cryptica</name>
    <dbReference type="NCBI Taxonomy" id="29204"/>
    <lineage>
        <taxon>Eukaryota</taxon>
        <taxon>Sar</taxon>
        <taxon>Stramenopiles</taxon>
        <taxon>Ochrophyta</taxon>
        <taxon>Bacillariophyta</taxon>
        <taxon>Coscinodiscophyceae</taxon>
        <taxon>Thalassiosirophycidae</taxon>
        <taxon>Stephanodiscales</taxon>
        <taxon>Stephanodiscaceae</taxon>
        <taxon>Cyclotella</taxon>
    </lineage>
</organism>
<keyword evidence="4" id="KW-0479">Metal-binding</keyword>
<comment type="function">
    <text evidence="1">Acts as a defensive agent. Recognizes blood group fucosylated oligosaccharides including A, B, H and Lewis B-type antigens. Does not recognize Lewis A antigen and has low affinity for monovalent haptens.</text>
</comment>